<dbReference type="AlphaFoldDB" id="A0AAV5L5M1"/>
<gene>
    <name evidence="2" type="ORF">SLEP1_g41056</name>
</gene>
<comment type="caution">
    <text evidence="2">The sequence shown here is derived from an EMBL/GenBank/DDBJ whole genome shotgun (WGS) entry which is preliminary data.</text>
</comment>
<dbReference type="Proteomes" id="UP001054252">
    <property type="component" value="Unassembled WGS sequence"/>
</dbReference>
<evidence type="ECO:0000313" key="3">
    <source>
        <dbReference type="Proteomes" id="UP001054252"/>
    </source>
</evidence>
<evidence type="ECO:0000256" key="1">
    <source>
        <dbReference type="SAM" id="SignalP"/>
    </source>
</evidence>
<feature type="signal peptide" evidence="1">
    <location>
        <begin position="1"/>
        <end position="16"/>
    </location>
</feature>
<protein>
    <recommendedName>
        <fullName evidence="4">Secreted protein</fullName>
    </recommendedName>
</protein>
<organism evidence="2 3">
    <name type="scientific">Rubroshorea leprosula</name>
    <dbReference type="NCBI Taxonomy" id="152421"/>
    <lineage>
        <taxon>Eukaryota</taxon>
        <taxon>Viridiplantae</taxon>
        <taxon>Streptophyta</taxon>
        <taxon>Embryophyta</taxon>
        <taxon>Tracheophyta</taxon>
        <taxon>Spermatophyta</taxon>
        <taxon>Magnoliopsida</taxon>
        <taxon>eudicotyledons</taxon>
        <taxon>Gunneridae</taxon>
        <taxon>Pentapetalae</taxon>
        <taxon>rosids</taxon>
        <taxon>malvids</taxon>
        <taxon>Malvales</taxon>
        <taxon>Dipterocarpaceae</taxon>
        <taxon>Rubroshorea</taxon>
    </lineage>
</organism>
<proteinExistence type="predicted"/>
<keyword evidence="1" id="KW-0732">Signal</keyword>
<dbReference type="EMBL" id="BPVZ01000095">
    <property type="protein sequence ID" value="GKV32447.1"/>
    <property type="molecule type" value="Genomic_DNA"/>
</dbReference>
<accession>A0AAV5L5M1</accession>
<feature type="chain" id="PRO_5043405767" description="Secreted protein" evidence="1">
    <location>
        <begin position="17"/>
        <end position="71"/>
    </location>
</feature>
<reference evidence="2 3" key="1">
    <citation type="journal article" date="2021" name="Commun. Biol.">
        <title>The genome of Shorea leprosula (Dipterocarpaceae) highlights the ecological relevance of drought in aseasonal tropical rainforests.</title>
        <authorList>
            <person name="Ng K.K.S."/>
            <person name="Kobayashi M.J."/>
            <person name="Fawcett J.A."/>
            <person name="Hatakeyama M."/>
            <person name="Paape T."/>
            <person name="Ng C.H."/>
            <person name="Ang C.C."/>
            <person name="Tnah L.H."/>
            <person name="Lee C.T."/>
            <person name="Nishiyama T."/>
            <person name="Sese J."/>
            <person name="O'Brien M.J."/>
            <person name="Copetti D."/>
            <person name="Mohd Noor M.I."/>
            <person name="Ong R.C."/>
            <person name="Putra M."/>
            <person name="Sireger I.Z."/>
            <person name="Indrioko S."/>
            <person name="Kosugi Y."/>
            <person name="Izuno A."/>
            <person name="Isagi Y."/>
            <person name="Lee S.L."/>
            <person name="Shimizu K.K."/>
        </authorList>
    </citation>
    <scope>NUCLEOTIDE SEQUENCE [LARGE SCALE GENOMIC DNA]</scope>
    <source>
        <strain evidence="2">214</strain>
    </source>
</reference>
<keyword evidence="3" id="KW-1185">Reference proteome</keyword>
<evidence type="ECO:0008006" key="4">
    <source>
        <dbReference type="Google" id="ProtNLM"/>
    </source>
</evidence>
<evidence type="ECO:0000313" key="2">
    <source>
        <dbReference type="EMBL" id="GKV32447.1"/>
    </source>
</evidence>
<name>A0AAV5L5M1_9ROSI</name>
<sequence>MLFLLCHAHCPAPVEASGERQVHGVDLRVVQQRLRGSHRSWFRVGIRWPARIQLPSPRNGWRQQTAWRLSQ</sequence>